<accession>A0A6P7TS33</accession>
<sequence>MPSKKYRTLSQENREFQIEWEEKFFFVELNGKAVCLICNCVINSLKNYTIERHYKKHSEIYNLYLGESRKKKLNILKTSFKNQSSIFKPVENKHQLLTSYKISHLLAVNMKPYSDGEIIKTAISIFCDECCPSNIQNIAKRLPLSNDTITRRIECIFEDLARQLIKFFTIKNNFYRTSKDFLYHSFAVDTSKDISDTEQMVVCIRGVTSDFKISEEFFSLRSLKGTTKGMDVLNEFLESIKEFDIDPSKIISICTDGGANMIGRNKGFHGLYSEWRLEKNLDPIFWQHCIIHQENIIAKSLKMQNVISTVLSIVNWIRGKSLNHRRFKKMLVEIDTVHNDVLYHTTVRWLSRAACLKRYICLNRS</sequence>
<dbReference type="PANTHER" id="PTHR45913:SF5">
    <property type="entry name" value="GENERAL TRANSCRIPTION FACTOR II-I REPEAT DOMAIN-CONTAINING PROTEIN 2A-LIKE PROTEIN"/>
    <property type="match status" value="1"/>
</dbReference>
<organism evidence="1 2">
    <name type="scientific">Octopus sinensis</name>
    <name type="common">East Asian common octopus</name>
    <dbReference type="NCBI Taxonomy" id="2607531"/>
    <lineage>
        <taxon>Eukaryota</taxon>
        <taxon>Metazoa</taxon>
        <taxon>Spiralia</taxon>
        <taxon>Lophotrochozoa</taxon>
        <taxon>Mollusca</taxon>
        <taxon>Cephalopoda</taxon>
        <taxon>Coleoidea</taxon>
        <taxon>Octopodiformes</taxon>
        <taxon>Octopoda</taxon>
        <taxon>Incirrata</taxon>
        <taxon>Octopodidae</taxon>
        <taxon>Octopus</taxon>
    </lineage>
</organism>
<proteinExistence type="predicted"/>
<gene>
    <name evidence="2" type="primary">LOC115228043</name>
</gene>
<dbReference type="SUPFAM" id="SSF53098">
    <property type="entry name" value="Ribonuclease H-like"/>
    <property type="match status" value="1"/>
</dbReference>
<dbReference type="AlphaFoldDB" id="A0A6P7TS33"/>
<dbReference type="InterPro" id="IPR012337">
    <property type="entry name" value="RNaseH-like_sf"/>
</dbReference>
<evidence type="ECO:0000313" key="1">
    <source>
        <dbReference type="Proteomes" id="UP000515154"/>
    </source>
</evidence>
<name>A0A6P7TS33_9MOLL</name>
<reference evidence="2" key="1">
    <citation type="submission" date="2025-08" db="UniProtKB">
        <authorList>
            <consortium name="RefSeq"/>
        </authorList>
    </citation>
    <scope>IDENTIFICATION</scope>
</reference>
<evidence type="ECO:0000313" key="2">
    <source>
        <dbReference type="RefSeq" id="XP_029654578.1"/>
    </source>
</evidence>
<protein>
    <submittedName>
        <fullName evidence="2">General transcription factor II-I repeat domain-containing protein 2-like</fullName>
    </submittedName>
</protein>
<dbReference type="PANTHER" id="PTHR45913">
    <property type="entry name" value="EPM2A-INTERACTING PROTEIN 1"/>
    <property type="match status" value="1"/>
</dbReference>
<dbReference type="RefSeq" id="XP_029654578.1">
    <property type="nucleotide sequence ID" value="XM_029798718.1"/>
</dbReference>
<dbReference type="Proteomes" id="UP000515154">
    <property type="component" value="Unplaced"/>
</dbReference>
<keyword evidence="1" id="KW-1185">Reference proteome</keyword>
<dbReference type="KEGG" id="osn:115228043"/>